<evidence type="ECO:0000313" key="2">
    <source>
        <dbReference type="Proteomes" id="UP000004828"/>
    </source>
</evidence>
<accession>C7GHY0</accession>
<dbReference type="EMBL" id="ABYJ02000322">
    <property type="protein sequence ID" value="EEU98569.1"/>
    <property type="molecule type" value="Genomic_DNA"/>
</dbReference>
<evidence type="ECO:0000313" key="1">
    <source>
        <dbReference type="EMBL" id="EEU98569.1"/>
    </source>
</evidence>
<name>C7GHY0_9FIRM</name>
<dbReference type="Proteomes" id="UP000004828">
    <property type="component" value="Unassembled WGS sequence"/>
</dbReference>
<comment type="caution">
    <text evidence="1">The sequence shown here is derived from an EMBL/GenBank/DDBJ whole genome shotgun (WGS) entry which is preliminary data.</text>
</comment>
<organism evidence="1 2">
    <name type="scientific">Roseburia intestinalis L1-82</name>
    <dbReference type="NCBI Taxonomy" id="536231"/>
    <lineage>
        <taxon>Bacteria</taxon>
        <taxon>Bacillati</taxon>
        <taxon>Bacillota</taxon>
        <taxon>Clostridia</taxon>
        <taxon>Lachnospirales</taxon>
        <taxon>Lachnospiraceae</taxon>
        <taxon>Roseburia</taxon>
    </lineage>
</organism>
<reference evidence="1 2" key="1">
    <citation type="submission" date="2009-08" db="EMBL/GenBank/DDBJ databases">
        <authorList>
            <person name="Weinstock G."/>
            <person name="Sodergren E."/>
            <person name="Clifton S."/>
            <person name="Fulton L."/>
            <person name="Fulton B."/>
            <person name="Courtney L."/>
            <person name="Fronick C."/>
            <person name="Harrison M."/>
            <person name="Strong C."/>
            <person name="Farmer C."/>
            <person name="Delahaunty K."/>
            <person name="Markovic C."/>
            <person name="Hall O."/>
            <person name="Minx P."/>
            <person name="Tomlinson C."/>
            <person name="Mitreva M."/>
            <person name="Nelson J."/>
            <person name="Hou S."/>
            <person name="Wollam A."/>
            <person name="Pepin K.H."/>
            <person name="Johnson M."/>
            <person name="Bhonagiri V."/>
            <person name="Nash W.E."/>
            <person name="Warren W."/>
            <person name="Chinwalla A."/>
            <person name="Mardis E.R."/>
            <person name="Wilson R.K."/>
        </authorList>
    </citation>
    <scope>NUCLEOTIDE SEQUENCE [LARGE SCALE GENOMIC DNA]</scope>
    <source>
        <strain evidence="1 2">L1-82</strain>
    </source>
</reference>
<proteinExistence type="predicted"/>
<sequence>MVKKPHIFCSNDLTSSGALHQKLHRLLIEQGVPFHGSKFMGTLEDFWELGDKAYESIDVKGYLKVPFSKNSKIYNDLTPQGSIEENKRITGSTKSTKSFCKSKLLI</sequence>
<gene>
    <name evidence="1" type="ORF">ROSINTL182_09551</name>
</gene>
<dbReference type="HOGENOM" id="CLU_2221252_0_0_9"/>
<dbReference type="AlphaFoldDB" id="C7GHY0"/>
<protein>
    <submittedName>
        <fullName evidence="1">Uncharacterized protein</fullName>
    </submittedName>
</protein>